<reference evidence="2" key="2">
    <citation type="submission" date="2020-09" db="EMBL/GenBank/DDBJ databases">
        <authorList>
            <person name="Sun Q."/>
            <person name="Kim S."/>
        </authorList>
    </citation>
    <scope>NUCLEOTIDE SEQUENCE</scope>
    <source>
        <strain evidence="2">KCTC 32422</strain>
    </source>
</reference>
<sequence>MSAPETDPYAFKPEDDCYHQLSDDPYETETNWWSFNIPARKIGCWIHTPYYPNRKTVTWRIFVWDDAGYDPTRMAYYKKVEEAPMPDNPDLRDITFPGGGYTLKMLEPGMKYHLQYADPDRDFALDFVFTGVHPPRRFEPGEPPFIQTPHYDQLGRVQGTMRLNGEDIAFDSWSVRDRTWGPRGGPYAQSKKQNYATDLDRVKHPGGARWREIERERGRGRIQYIFGHADGDSGFLGFARPQDGDADGWSPMNGGYLLRDGTFGNLAKEGSRMRSFRNPETGWCSHMQVELVDTLGRTMTVEGTAISRMSEAGYGTNQLMRWDYDGKIGWGEDQDVWNGRHFQRMLQALRAWK</sequence>
<dbReference type="InterPro" id="IPR055493">
    <property type="entry name" value="DUF7065"/>
</dbReference>
<dbReference type="SUPFAM" id="SSF159245">
    <property type="entry name" value="AttH-like"/>
    <property type="match status" value="1"/>
</dbReference>
<evidence type="ECO:0000313" key="2">
    <source>
        <dbReference type="EMBL" id="GHA05098.1"/>
    </source>
</evidence>
<keyword evidence="3" id="KW-1185">Reference proteome</keyword>
<feature type="domain" description="DUF7065" evidence="1">
    <location>
        <begin position="74"/>
        <end position="183"/>
    </location>
</feature>
<gene>
    <name evidence="2" type="ORF">GCM10011617_27680</name>
</gene>
<evidence type="ECO:0000313" key="3">
    <source>
        <dbReference type="Proteomes" id="UP000634139"/>
    </source>
</evidence>
<protein>
    <recommendedName>
        <fullName evidence="1">DUF7065 domain-containing protein</fullName>
    </recommendedName>
</protein>
<comment type="caution">
    <text evidence="2">The sequence shown here is derived from an EMBL/GenBank/DDBJ whole genome shotgun (WGS) entry which is preliminary data.</text>
</comment>
<dbReference type="AlphaFoldDB" id="A0A918RN84"/>
<dbReference type="EMBL" id="BMZD01000008">
    <property type="protein sequence ID" value="GHA05098.1"/>
    <property type="molecule type" value="Genomic_DNA"/>
</dbReference>
<evidence type="ECO:0000259" key="1">
    <source>
        <dbReference type="Pfam" id="PF23213"/>
    </source>
</evidence>
<name>A0A918RN84_9SPHN</name>
<dbReference type="RefSeq" id="WP_189542563.1">
    <property type="nucleotide sequence ID" value="NZ_BMZD01000008.1"/>
</dbReference>
<reference evidence="2" key="1">
    <citation type="journal article" date="2014" name="Int. J. Syst. Evol. Microbiol.">
        <title>Complete genome sequence of Corynebacterium casei LMG S-19264T (=DSM 44701T), isolated from a smear-ripened cheese.</title>
        <authorList>
            <consortium name="US DOE Joint Genome Institute (JGI-PGF)"/>
            <person name="Walter F."/>
            <person name="Albersmeier A."/>
            <person name="Kalinowski J."/>
            <person name="Ruckert C."/>
        </authorList>
    </citation>
    <scope>NUCLEOTIDE SEQUENCE</scope>
    <source>
        <strain evidence="2">KCTC 32422</strain>
    </source>
</reference>
<dbReference type="Pfam" id="PF23213">
    <property type="entry name" value="DUF7065"/>
    <property type="match status" value="1"/>
</dbReference>
<organism evidence="2 3">
    <name type="scientific">Novosphingobium arvoryzae</name>
    <dbReference type="NCBI Taxonomy" id="1256514"/>
    <lineage>
        <taxon>Bacteria</taxon>
        <taxon>Pseudomonadati</taxon>
        <taxon>Pseudomonadota</taxon>
        <taxon>Alphaproteobacteria</taxon>
        <taxon>Sphingomonadales</taxon>
        <taxon>Sphingomonadaceae</taxon>
        <taxon>Novosphingobium</taxon>
    </lineage>
</organism>
<proteinExistence type="predicted"/>
<accession>A0A918RN84</accession>
<dbReference type="Proteomes" id="UP000634139">
    <property type="component" value="Unassembled WGS sequence"/>
</dbReference>